<organism evidence="2 3">
    <name type="scientific">Marasmiellus scandens</name>
    <dbReference type="NCBI Taxonomy" id="2682957"/>
    <lineage>
        <taxon>Eukaryota</taxon>
        <taxon>Fungi</taxon>
        <taxon>Dikarya</taxon>
        <taxon>Basidiomycota</taxon>
        <taxon>Agaricomycotina</taxon>
        <taxon>Agaricomycetes</taxon>
        <taxon>Agaricomycetidae</taxon>
        <taxon>Agaricales</taxon>
        <taxon>Marasmiineae</taxon>
        <taxon>Omphalotaceae</taxon>
        <taxon>Marasmiellus</taxon>
    </lineage>
</organism>
<protein>
    <submittedName>
        <fullName evidence="2">Uncharacterized protein</fullName>
    </submittedName>
</protein>
<proteinExistence type="predicted"/>
<dbReference type="EMBL" id="JBANRG010000031">
    <property type="protein sequence ID" value="KAK7451213.1"/>
    <property type="molecule type" value="Genomic_DNA"/>
</dbReference>
<name>A0ABR1J656_9AGAR</name>
<gene>
    <name evidence="2" type="ORF">VKT23_020791</name>
</gene>
<feature type="region of interest" description="Disordered" evidence="1">
    <location>
        <begin position="1"/>
        <end position="65"/>
    </location>
</feature>
<reference evidence="2 3" key="1">
    <citation type="submission" date="2024-01" db="EMBL/GenBank/DDBJ databases">
        <title>A draft genome for the cacao thread blight pathogen Marasmiellus scandens.</title>
        <authorList>
            <person name="Baruah I.K."/>
            <person name="Leung J."/>
            <person name="Bukari Y."/>
            <person name="Amoako-Attah I."/>
            <person name="Meinhardt L.W."/>
            <person name="Bailey B.A."/>
            <person name="Cohen S.P."/>
        </authorList>
    </citation>
    <scope>NUCLEOTIDE SEQUENCE [LARGE SCALE GENOMIC DNA]</scope>
    <source>
        <strain evidence="2 3">GH-19</strain>
    </source>
</reference>
<dbReference type="Proteomes" id="UP001498398">
    <property type="component" value="Unassembled WGS sequence"/>
</dbReference>
<evidence type="ECO:0000313" key="3">
    <source>
        <dbReference type="Proteomes" id="UP001498398"/>
    </source>
</evidence>
<evidence type="ECO:0000313" key="2">
    <source>
        <dbReference type="EMBL" id="KAK7451213.1"/>
    </source>
</evidence>
<comment type="caution">
    <text evidence="2">The sequence shown here is derived from an EMBL/GenBank/DDBJ whole genome shotgun (WGS) entry which is preliminary data.</text>
</comment>
<evidence type="ECO:0000256" key="1">
    <source>
        <dbReference type="SAM" id="MobiDB-lite"/>
    </source>
</evidence>
<sequence length="540" mass="59516">MSGFNPDGSAAAGPFETAHPTIAGGEVPGVQHSFDIPSPHSAEHVQFRRPRQGTPFLYSTPKQRTTYTEASLGSAFQTSVSRDRPLPPVPPVAATATPLQVPTPMLAPRDNPTPRMAHHQLPVDSPAASVTDNSQLVFLKHYLLGEQFRAHSAPAPTDFLRDVGDQFFLGTRAPINGAPHFPVFSHQNTQTSPLPPVPGPTSSAYASRAFSPASVGHGTTPIGPVNYQPIHTPLRPQLYAPVPTLPVTAQIPDHFYYPLPAVDNTSFQTQVTVAKTFTHLNGSENILDWDNQISGVVSSLGLTGHICGPTPPNEPATLLNTLYFPPPPLTHMSTPRDYDEHQRWSANDNAVCTLLLLRVLESVRSCLPKYVKNGNRTTAREFYEEMHCIWGLRNEARAAVAERKLFSSKASSLCDVTEYVSTYRIQVNMLDLWLPFLDWSRVIHHFGEGLPSDLNLVDLRNDAEHIANMGVSHCQRSDFEDILSRVSDWVISRLASSPLSSSENRTKKGRHFHRASDKDCPDCLRCSGRAPHRTVLLLRQ</sequence>
<keyword evidence="3" id="KW-1185">Reference proteome</keyword>
<accession>A0ABR1J656</accession>